<dbReference type="KEGG" id="kdj:28972221"/>
<feature type="compositionally biased region" description="Basic residues" evidence="3">
    <location>
        <begin position="401"/>
        <end position="416"/>
    </location>
</feature>
<feature type="region of interest" description="Disordered" evidence="3">
    <location>
        <begin position="152"/>
        <end position="173"/>
    </location>
</feature>
<dbReference type="InterPro" id="IPR039896">
    <property type="entry name" value="Red-like"/>
</dbReference>
<feature type="compositionally biased region" description="Basic and acidic residues" evidence="3">
    <location>
        <begin position="597"/>
        <end position="615"/>
    </location>
</feature>
<feature type="compositionally biased region" description="Basic and acidic residues" evidence="3">
    <location>
        <begin position="227"/>
        <end position="242"/>
    </location>
</feature>
<dbReference type="OrthoDB" id="3366823at2759"/>
<comment type="subcellular location">
    <subcellularLocation>
        <location evidence="1">Nucleus</location>
    </subcellularLocation>
</comment>
<proteinExistence type="predicted"/>
<feature type="compositionally biased region" description="Low complexity" evidence="3">
    <location>
        <begin position="249"/>
        <end position="259"/>
    </location>
</feature>
<dbReference type="GeneID" id="28972221"/>
<sequence length="615" mass="69856">MDQDAFRNLLSAPRAAASGSSSRGVLGAPAPKRGWGLKAKEGYEKKKEDKSAKPEFAPRKYHKKEQQSATESQYKDRAEQRRKGLENEEYADVTKLLEDFEARKANATRPEELAELEKQRAYLGGDVEHSVLVKGLDYALLASRKAELARERGEEIDDELDNLQQGLGKKSKAVVEEVIEKDEKLGKGFKSIAKKNIQESEKGEKKKKKKKKKVKSDEVPSNVGTGDAKHEDKKDIKEEEIQPVKTESSSKGVAPVAASKAKKDPSPPPSEDEDIFGDVGEYDLKAGAGDSDSDSSDIDDKMDIDTKAVTADGPSRGRSRTRSPINRKGGYGPRSPGYRHDRDRSRSRSRSRSRPRYRSESYSDDLRSRSRGYRDRSPVYRRERSPSYDNRRRSPSPYSSRSRRRRSPSPYRRRYRDRSYSYSRSRTRSRSRSRSPYHYESRTRRKSRSPRSRRRYSRSKSRSPIRKRQASRSPSPAPKRQARERSYSHTPEPYLVEPPRSPSPSDSEEGDAGGVKYGEKLQPLQGSNITSVKSFLEADSKAAQDEERRLKKAKWRAAQGLSAQDGASDLLGQSKRDGEKEDKHKQNREYQLLMNRMNKEKDKDGPKSKSGDQAD</sequence>
<dbReference type="EMBL" id="KI894038">
    <property type="protein sequence ID" value="OBR81139.1"/>
    <property type="molecule type" value="Genomic_DNA"/>
</dbReference>
<reference evidence="6" key="2">
    <citation type="submission" date="2013-07" db="EMBL/GenBank/DDBJ databases">
        <authorList>
            <consortium name="The Broad Institute Genome Sequencing Platform"/>
            <person name="Cuomo C."/>
            <person name="Litvintseva A."/>
            <person name="Chen Y."/>
            <person name="Heitman J."/>
            <person name="Sun S."/>
            <person name="Springer D."/>
            <person name="Dromer F."/>
            <person name="Young S.K."/>
            <person name="Zeng Q."/>
            <person name="Gargeya S."/>
            <person name="Fitzgerald M."/>
            <person name="Abouelleil A."/>
            <person name="Alvarado L."/>
            <person name="Berlin A.M."/>
            <person name="Chapman S.B."/>
            <person name="Dewar J."/>
            <person name="Goldberg J."/>
            <person name="Griggs A."/>
            <person name="Gujja S."/>
            <person name="Hansen M."/>
            <person name="Howarth C."/>
            <person name="Imamovic A."/>
            <person name="Larimer J."/>
            <person name="McCowan C."/>
            <person name="Murphy C."/>
            <person name="Pearson M."/>
            <person name="Priest M."/>
            <person name="Roberts A."/>
            <person name="Saif S."/>
            <person name="Shea T."/>
            <person name="Sykes S."/>
            <person name="Wortman J."/>
            <person name="Nusbaum C."/>
            <person name="Birren B."/>
        </authorList>
    </citation>
    <scope>NUCLEOTIDE SEQUENCE</scope>
    <source>
        <strain evidence="6">CBS 10117</strain>
    </source>
</reference>
<evidence type="ECO:0000313" key="7">
    <source>
        <dbReference type="Proteomes" id="UP000078595"/>
    </source>
</evidence>
<evidence type="ECO:0000256" key="2">
    <source>
        <dbReference type="ARBA" id="ARBA00023242"/>
    </source>
</evidence>
<feature type="region of interest" description="Disordered" evidence="3">
    <location>
        <begin position="540"/>
        <end position="615"/>
    </location>
</feature>
<feature type="compositionally biased region" description="Low complexity" evidence="3">
    <location>
        <begin position="9"/>
        <end position="28"/>
    </location>
</feature>
<accession>A0A1A5ZTJ9</accession>
<feature type="domain" description="RED-like N-terminal" evidence="4">
    <location>
        <begin position="58"/>
        <end position="210"/>
    </location>
</feature>
<keyword evidence="2" id="KW-0539">Nucleus</keyword>
<protein>
    <recommendedName>
        <fullName evidence="4">RED-like N-terminal domain-containing protein</fullName>
    </recommendedName>
</protein>
<feature type="compositionally biased region" description="Basic residues" evidence="3">
    <location>
        <begin position="205"/>
        <end position="214"/>
    </location>
</feature>
<dbReference type="AlphaFoldDB" id="A0A1A5ZTJ9"/>
<dbReference type="RefSeq" id="XP_018258981.1">
    <property type="nucleotide sequence ID" value="XM_018411780.1"/>
</dbReference>
<feature type="region of interest" description="Disordered" evidence="3">
    <location>
        <begin position="190"/>
        <end position="528"/>
    </location>
</feature>
<feature type="compositionally biased region" description="Basic residues" evidence="3">
    <location>
        <begin position="347"/>
        <end position="356"/>
    </location>
</feature>
<keyword evidence="7" id="KW-1185">Reference proteome</keyword>
<reference evidence="5" key="1">
    <citation type="submission" date="2013-07" db="EMBL/GenBank/DDBJ databases">
        <title>The Genome Sequence of Cryptococcus dejecticola CBS10117.</title>
        <authorList>
            <consortium name="The Broad Institute Genome Sequencing Platform"/>
            <person name="Cuomo C."/>
            <person name="Litvintseva A."/>
            <person name="Chen Y."/>
            <person name="Heitman J."/>
            <person name="Sun S."/>
            <person name="Springer D."/>
            <person name="Dromer F."/>
            <person name="Young S.K."/>
            <person name="Zeng Q."/>
            <person name="Gargeya S."/>
            <person name="Fitzgerald M."/>
            <person name="Abouelleil A."/>
            <person name="Alvarado L."/>
            <person name="Berlin A.M."/>
            <person name="Chapman S.B."/>
            <person name="Dewar J."/>
            <person name="Goldberg J."/>
            <person name="Griggs A."/>
            <person name="Gujja S."/>
            <person name="Hansen M."/>
            <person name="Howarth C."/>
            <person name="Imamovic A."/>
            <person name="Larimer J."/>
            <person name="McCowan C."/>
            <person name="Murphy C."/>
            <person name="Pearson M."/>
            <person name="Priest M."/>
            <person name="Roberts A."/>
            <person name="Saif S."/>
            <person name="Shea T."/>
            <person name="Sykes S."/>
            <person name="Wortman J."/>
            <person name="Nusbaum C."/>
            <person name="Birren B."/>
        </authorList>
    </citation>
    <scope>NUCLEOTIDE SEQUENCE [LARGE SCALE GENOMIC DNA]</scope>
    <source>
        <strain evidence="5">CBS 10117</strain>
    </source>
</reference>
<evidence type="ECO:0000259" key="4">
    <source>
        <dbReference type="Pfam" id="PF07808"/>
    </source>
</evidence>
<dbReference type="Pfam" id="PF07808">
    <property type="entry name" value="RED_N"/>
    <property type="match status" value="1"/>
</dbReference>
<dbReference type="Proteomes" id="UP000078595">
    <property type="component" value="Chromosome 8"/>
</dbReference>
<dbReference type="GO" id="GO:0005634">
    <property type="term" value="C:nucleus"/>
    <property type="evidence" value="ECO:0007669"/>
    <property type="project" value="UniProtKB-SubCell"/>
</dbReference>
<dbReference type="InterPro" id="IPR012916">
    <property type="entry name" value="RED_N"/>
</dbReference>
<reference evidence="6" key="3">
    <citation type="submission" date="2024-02" db="EMBL/GenBank/DDBJ databases">
        <title>Comparative genomics of Cryptococcus and Kwoniella reveals pathogenesis evolution and contrasting modes of karyotype evolution via chromosome fusion or intercentromeric recombination.</title>
        <authorList>
            <person name="Coelho M.A."/>
            <person name="David-Palma M."/>
            <person name="Shea T."/>
            <person name="Bowers K."/>
            <person name="McGinley-Smith S."/>
            <person name="Mohammad A.W."/>
            <person name="Gnirke A."/>
            <person name="Yurkov A.M."/>
            <person name="Nowrousian M."/>
            <person name="Sun S."/>
            <person name="Cuomo C.A."/>
            <person name="Heitman J."/>
        </authorList>
    </citation>
    <scope>NUCLEOTIDE SEQUENCE</scope>
    <source>
        <strain evidence="6">CBS 10117</strain>
    </source>
</reference>
<evidence type="ECO:0000313" key="5">
    <source>
        <dbReference type="EMBL" id="OBR81139.1"/>
    </source>
</evidence>
<evidence type="ECO:0000313" key="6">
    <source>
        <dbReference type="EMBL" id="WWC64227.1"/>
    </source>
</evidence>
<dbReference type="EMBL" id="CP144537">
    <property type="protein sequence ID" value="WWC64227.1"/>
    <property type="molecule type" value="Genomic_DNA"/>
</dbReference>
<dbReference type="STRING" id="1296121.A0A1A5ZTJ9"/>
<feature type="compositionally biased region" description="Basic residues" evidence="3">
    <location>
        <begin position="425"/>
        <end position="435"/>
    </location>
</feature>
<evidence type="ECO:0000256" key="3">
    <source>
        <dbReference type="SAM" id="MobiDB-lite"/>
    </source>
</evidence>
<dbReference type="PANTHER" id="PTHR12765">
    <property type="entry name" value="RED PROTEIN IK FACTOR CYTOKINE IK"/>
    <property type="match status" value="1"/>
</dbReference>
<evidence type="ECO:0000256" key="1">
    <source>
        <dbReference type="ARBA" id="ARBA00004123"/>
    </source>
</evidence>
<dbReference type="VEuPathDB" id="FungiDB:I303_08522"/>
<feature type="compositionally biased region" description="Basic and acidic residues" evidence="3">
    <location>
        <begin position="73"/>
        <end position="86"/>
    </location>
</feature>
<organism evidence="5">
    <name type="scientific">Kwoniella dejecticola CBS 10117</name>
    <dbReference type="NCBI Taxonomy" id="1296121"/>
    <lineage>
        <taxon>Eukaryota</taxon>
        <taxon>Fungi</taxon>
        <taxon>Dikarya</taxon>
        <taxon>Basidiomycota</taxon>
        <taxon>Agaricomycotina</taxon>
        <taxon>Tremellomycetes</taxon>
        <taxon>Tremellales</taxon>
        <taxon>Cryptococcaceae</taxon>
        <taxon>Kwoniella</taxon>
    </lineage>
</organism>
<feature type="region of interest" description="Disordered" evidence="3">
    <location>
        <begin position="1"/>
        <end position="88"/>
    </location>
</feature>
<feature type="compositionally biased region" description="Basic residues" evidence="3">
    <location>
        <begin position="443"/>
        <end position="470"/>
    </location>
</feature>
<name>A0A1A5ZTJ9_9TREE</name>
<gene>
    <name evidence="5" type="ORF">I303_08522</name>
    <name evidence="6" type="ORF">I303_106836</name>
</gene>
<feature type="compositionally biased region" description="Basic and acidic residues" evidence="3">
    <location>
        <begin position="38"/>
        <end position="58"/>
    </location>
</feature>
<feature type="compositionally biased region" description="Basic and acidic residues" evidence="3">
    <location>
        <begin position="540"/>
        <end position="549"/>
    </location>
</feature>
<feature type="compositionally biased region" description="Basic and acidic residues" evidence="3">
    <location>
        <begin position="574"/>
        <end position="588"/>
    </location>
</feature>
<feature type="compositionally biased region" description="Basic and acidic residues" evidence="3">
    <location>
        <begin position="357"/>
        <end position="392"/>
    </location>
</feature>